<dbReference type="OrthoDB" id="9807574at2"/>
<evidence type="ECO:0000313" key="4">
    <source>
        <dbReference type="Proteomes" id="UP000269265"/>
    </source>
</evidence>
<evidence type="ECO:0000256" key="2">
    <source>
        <dbReference type="SAM" id="SignalP"/>
    </source>
</evidence>
<dbReference type="PANTHER" id="PTHR36920:SF1">
    <property type="entry name" value="OUTER MEMBRANE PROTEIN W"/>
    <property type="match status" value="1"/>
</dbReference>
<dbReference type="Pfam" id="PF03922">
    <property type="entry name" value="OmpW"/>
    <property type="match status" value="1"/>
</dbReference>
<evidence type="ECO:0000256" key="1">
    <source>
        <dbReference type="ARBA" id="ARBA00004442"/>
    </source>
</evidence>
<evidence type="ECO:0000313" key="3">
    <source>
        <dbReference type="EMBL" id="RRS02336.1"/>
    </source>
</evidence>
<feature type="chain" id="PRO_5019583645" evidence="2">
    <location>
        <begin position="32"/>
        <end position="213"/>
    </location>
</feature>
<sequence>MTRPIINAPRWAALAACAALSTLACVPAAQAAQAEGPWLVRVRAVHLDPANKDSTGLDLSINSKVIPELDISYFITPNIAAELILTVPQKQDIRSGNTKIGSLKHLPPTLTVQYHFLPEATVRPYVGAGVNYTRFSSVHFDPAVQTALQPSVDKDSWGWALQAGVDFKIADNLYLNLDIKKVQIRTDISSFGAKAGTFKVDPVLVGVGLGWRF</sequence>
<comment type="caution">
    <text evidence="3">The sequence shown here is derived from an EMBL/GenBank/DDBJ whole genome shotgun (WGS) entry which is preliminary data.</text>
</comment>
<organism evidence="3 4">
    <name type="scientific">Aquabacterium soli</name>
    <dbReference type="NCBI Taxonomy" id="2493092"/>
    <lineage>
        <taxon>Bacteria</taxon>
        <taxon>Pseudomonadati</taxon>
        <taxon>Pseudomonadota</taxon>
        <taxon>Betaproteobacteria</taxon>
        <taxon>Burkholderiales</taxon>
        <taxon>Aquabacterium</taxon>
    </lineage>
</organism>
<accession>A0A426V621</accession>
<dbReference type="PROSITE" id="PS51257">
    <property type="entry name" value="PROKAR_LIPOPROTEIN"/>
    <property type="match status" value="1"/>
</dbReference>
<keyword evidence="4" id="KW-1185">Reference proteome</keyword>
<reference evidence="3 4" key="1">
    <citation type="submission" date="2018-12" db="EMBL/GenBank/DDBJ databases">
        <title>The whole draft genome of Aquabacterium sp. SJQ9.</title>
        <authorList>
            <person name="Sun L."/>
            <person name="Gao X."/>
            <person name="Chen W."/>
            <person name="Huang K."/>
        </authorList>
    </citation>
    <scope>NUCLEOTIDE SEQUENCE [LARGE SCALE GENOMIC DNA]</scope>
    <source>
        <strain evidence="3 4">SJQ9</strain>
    </source>
</reference>
<name>A0A426V621_9BURK</name>
<dbReference type="RefSeq" id="WP_125245156.1">
    <property type="nucleotide sequence ID" value="NZ_RSED01000024.1"/>
</dbReference>
<protein>
    <submittedName>
        <fullName evidence="3">OmpW family protein</fullName>
    </submittedName>
</protein>
<dbReference type="GO" id="GO:0055085">
    <property type="term" value="P:transmembrane transport"/>
    <property type="evidence" value="ECO:0007669"/>
    <property type="project" value="TreeGrafter"/>
</dbReference>
<dbReference type="PANTHER" id="PTHR36920">
    <property type="match status" value="1"/>
</dbReference>
<proteinExistence type="predicted"/>
<dbReference type="EMBL" id="RSED01000024">
    <property type="protein sequence ID" value="RRS02336.1"/>
    <property type="molecule type" value="Genomic_DNA"/>
</dbReference>
<comment type="subcellular location">
    <subcellularLocation>
        <location evidence="1">Cell outer membrane</location>
    </subcellularLocation>
</comment>
<gene>
    <name evidence="3" type="ORF">EIP75_20990</name>
</gene>
<dbReference type="Proteomes" id="UP000269265">
    <property type="component" value="Unassembled WGS sequence"/>
</dbReference>
<dbReference type="InterPro" id="IPR011250">
    <property type="entry name" value="OMP/PagP_B-barrel"/>
</dbReference>
<dbReference type="InterPro" id="IPR005618">
    <property type="entry name" value="OMPW"/>
</dbReference>
<dbReference type="AlphaFoldDB" id="A0A426V621"/>
<dbReference type="SUPFAM" id="SSF56925">
    <property type="entry name" value="OMPA-like"/>
    <property type="match status" value="1"/>
</dbReference>
<dbReference type="GO" id="GO:0009279">
    <property type="term" value="C:cell outer membrane"/>
    <property type="evidence" value="ECO:0007669"/>
    <property type="project" value="UniProtKB-SubCell"/>
</dbReference>
<keyword evidence="2" id="KW-0732">Signal</keyword>
<feature type="signal peptide" evidence="2">
    <location>
        <begin position="1"/>
        <end position="31"/>
    </location>
</feature>
<dbReference type="Gene3D" id="2.40.160.20">
    <property type="match status" value="1"/>
</dbReference>